<protein>
    <submittedName>
        <fullName evidence="2">Uncharacterized protein</fullName>
    </submittedName>
</protein>
<dbReference type="HOGENOM" id="CLU_1442257_0_0_1"/>
<gene>
    <name evidence="2" type="ORF">CAEBREN_11180</name>
</gene>
<dbReference type="InParanoid" id="G0NP78"/>
<evidence type="ECO:0000313" key="2">
    <source>
        <dbReference type="EMBL" id="EGT35132.1"/>
    </source>
</evidence>
<feature type="coiled-coil region" evidence="1">
    <location>
        <begin position="54"/>
        <end position="81"/>
    </location>
</feature>
<organism evidence="3">
    <name type="scientific">Caenorhabditis brenneri</name>
    <name type="common">Nematode worm</name>
    <dbReference type="NCBI Taxonomy" id="135651"/>
    <lineage>
        <taxon>Eukaryota</taxon>
        <taxon>Metazoa</taxon>
        <taxon>Ecdysozoa</taxon>
        <taxon>Nematoda</taxon>
        <taxon>Chromadorea</taxon>
        <taxon>Rhabditida</taxon>
        <taxon>Rhabditina</taxon>
        <taxon>Rhabditomorpha</taxon>
        <taxon>Rhabditoidea</taxon>
        <taxon>Rhabditidae</taxon>
        <taxon>Peloderinae</taxon>
        <taxon>Caenorhabditis</taxon>
    </lineage>
</organism>
<sequence length="188" mass="21338">MRPGKSADTARLRKPGYFVPKLITRFEILLLLPIFSHVPNIINIPLLEDPQTTIAQLKAELNRANLQLHQARQAIEEKDQKLKDQGDGVGQLNIEKARMEQKNRLLWEEVQKLQLKVLELEKVQSPPDTSFPGSTAQSSPIIIRIEAASQTDTVEKSLEEEGVQARERGQVQIKEEVVEESEKMNVRS</sequence>
<dbReference type="AlphaFoldDB" id="G0NP78"/>
<keyword evidence="3" id="KW-1185">Reference proteome</keyword>
<dbReference type="EMBL" id="GL379919">
    <property type="protein sequence ID" value="EGT35132.1"/>
    <property type="molecule type" value="Genomic_DNA"/>
</dbReference>
<keyword evidence="1" id="KW-0175">Coiled coil</keyword>
<accession>G0NP78</accession>
<proteinExistence type="predicted"/>
<evidence type="ECO:0000256" key="1">
    <source>
        <dbReference type="SAM" id="Coils"/>
    </source>
</evidence>
<evidence type="ECO:0000313" key="3">
    <source>
        <dbReference type="Proteomes" id="UP000008068"/>
    </source>
</evidence>
<dbReference type="Proteomes" id="UP000008068">
    <property type="component" value="Unassembled WGS sequence"/>
</dbReference>
<reference evidence="3" key="1">
    <citation type="submission" date="2011-07" db="EMBL/GenBank/DDBJ databases">
        <authorList>
            <consortium name="Caenorhabditis brenneri Sequencing and Analysis Consortium"/>
            <person name="Wilson R.K."/>
        </authorList>
    </citation>
    <scope>NUCLEOTIDE SEQUENCE [LARGE SCALE GENOMIC DNA]</scope>
    <source>
        <strain evidence="3">PB2801</strain>
    </source>
</reference>
<name>G0NP78_CAEBE</name>